<dbReference type="EMBL" id="MLAW01000061">
    <property type="protein sequence ID" value="OJJ16923.1"/>
    <property type="molecule type" value="Genomic_DNA"/>
</dbReference>
<protein>
    <submittedName>
        <fullName evidence="1">Uncharacterized protein</fullName>
    </submittedName>
</protein>
<keyword evidence="2" id="KW-1185">Reference proteome</keyword>
<dbReference type="STRING" id="1925591.BI308_23185"/>
<organism evidence="1 2">
    <name type="scientific">Roseofilum reptotaenium AO1-A</name>
    <dbReference type="NCBI Taxonomy" id="1925591"/>
    <lineage>
        <taxon>Bacteria</taxon>
        <taxon>Bacillati</taxon>
        <taxon>Cyanobacteriota</taxon>
        <taxon>Cyanophyceae</taxon>
        <taxon>Desertifilales</taxon>
        <taxon>Desertifilaceae</taxon>
        <taxon>Roseofilum</taxon>
    </lineage>
</organism>
<evidence type="ECO:0000313" key="2">
    <source>
        <dbReference type="Proteomes" id="UP000183940"/>
    </source>
</evidence>
<proteinExistence type="predicted"/>
<comment type="caution">
    <text evidence="1">The sequence shown here is derived from an EMBL/GenBank/DDBJ whole genome shotgun (WGS) entry which is preliminary data.</text>
</comment>
<dbReference type="AlphaFoldDB" id="A0A1L9QKL0"/>
<name>A0A1L9QKL0_9CYAN</name>
<dbReference type="Proteomes" id="UP000183940">
    <property type="component" value="Unassembled WGS sequence"/>
</dbReference>
<sequence>MGEITINRNIGFFLQPGKGMSLPSSVGEPQTIFQMNTFALEETYDETYIDSLGNSKNRTSPIYATDYYAEFGISKSSYVIIPESRELLELAVVYKLPSLPEAEIPLAGDDFSDEERIAIKRDWTWKSARKELDVVSVRYSLDISRHPVSGDTLGDYKGYLLRSTYDSFYGTISMRGIRPFYRQEITPMLPTYWNFSQSPGLVIRGTPWGNLIEGKDSISVNGSYNETFKVLPKRAVGVIA</sequence>
<gene>
    <name evidence="1" type="ORF">BI308_23185</name>
</gene>
<accession>A0A1L9QKL0</accession>
<evidence type="ECO:0000313" key="1">
    <source>
        <dbReference type="EMBL" id="OJJ16923.1"/>
    </source>
</evidence>
<reference evidence="1" key="1">
    <citation type="submission" date="2016-10" db="EMBL/GenBank/DDBJ databases">
        <title>CRISPR-Cas defence system in Roseofilum reptotaenium: evidence of a bacteriophage-cyanobacterium arms race in the coral black band disease.</title>
        <authorList>
            <person name="Buerger P."/>
            <person name="Wood-Charlson E.M."/>
            <person name="Weynberg K.D."/>
            <person name="Willis B."/>
            <person name="Van Oppen M.J."/>
        </authorList>
    </citation>
    <scope>NUCLEOTIDE SEQUENCE [LARGE SCALE GENOMIC DNA]</scope>
    <source>
        <strain evidence="1">AO1-A</strain>
    </source>
</reference>